<dbReference type="PANTHER" id="PTHR43267:SF1">
    <property type="entry name" value="TRNA THREONYLCARBAMOYLADENOSINE DEHYDRATASE"/>
    <property type="match status" value="1"/>
</dbReference>
<dbReference type="CDD" id="cd00755">
    <property type="entry name" value="YgdL_like"/>
    <property type="match status" value="1"/>
</dbReference>
<dbReference type="Proteomes" id="UP000007383">
    <property type="component" value="Chromosome"/>
</dbReference>
<reference evidence="3" key="1">
    <citation type="journal article" date="2013" name="Stand. Genomic Sci.">
        <title>Complete genome sequence of the halophilic bacterium Spirochaeta africana type strain (Z-7692(T)) from the alkaline Lake Magadi in the East African Rift.</title>
        <authorList>
            <person name="Liolos K."/>
            <person name="Abt B."/>
            <person name="Scheuner C."/>
            <person name="Teshima H."/>
            <person name="Held B."/>
            <person name="Lapidus A."/>
            <person name="Nolan M."/>
            <person name="Lucas S."/>
            <person name="Deshpande S."/>
            <person name="Cheng J.F."/>
            <person name="Tapia R."/>
            <person name="Goodwin L.A."/>
            <person name="Pitluck S."/>
            <person name="Pagani I."/>
            <person name="Ivanova N."/>
            <person name="Mavromatis K."/>
            <person name="Mikhailova N."/>
            <person name="Huntemann M."/>
            <person name="Pati A."/>
            <person name="Chen A."/>
            <person name="Palaniappan K."/>
            <person name="Land M."/>
            <person name="Rohde M."/>
            <person name="Tindall B.J."/>
            <person name="Detter J.C."/>
            <person name="Goker M."/>
            <person name="Bristow J."/>
            <person name="Eisen J.A."/>
            <person name="Markowitz V."/>
            <person name="Hugenholtz P."/>
            <person name="Woyke T."/>
            <person name="Klenk H.P."/>
            <person name="Kyrpides N.C."/>
        </authorList>
    </citation>
    <scope>NUCLEOTIDE SEQUENCE</scope>
    <source>
        <strain evidence="3">ATCC 700263 / DSM 8902 / Z-7692</strain>
    </source>
</reference>
<dbReference type="eggNOG" id="COG1179">
    <property type="taxonomic scope" value="Bacteria"/>
</dbReference>
<dbReference type="KEGG" id="sfc:Spiaf_2632"/>
<dbReference type="GO" id="GO:0061504">
    <property type="term" value="P:cyclic threonylcarbamoyladenosine biosynthetic process"/>
    <property type="evidence" value="ECO:0007669"/>
    <property type="project" value="TreeGrafter"/>
</dbReference>
<feature type="domain" description="THIF-type NAD/FAD binding fold" evidence="1">
    <location>
        <begin position="10"/>
        <end position="244"/>
    </location>
</feature>
<dbReference type="InterPro" id="IPR045886">
    <property type="entry name" value="ThiF/MoeB/HesA"/>
</dbReference>
<evidence type="ECO:0000313" key="3">
    <source>
        <dbReference type="Proteomes" id="UP000007383"/>
    </source>
</evidence>
<dbReference type="OrthoDB" id="9804150at2"/>
<organism evidence="2 3">
    <name type="scientific">Spirochaeta africana (strain ATCC 700263 / DSM 8902 / Z-7692)</name>
    <dbReference type="NCBI Taxonomy" id="889378"/>
    <lineage>
        <taxon>Bacteria</taxon>
        <taxon>Pseudomonadati</taxon>
        <taxon>Spirochaetota</taxon>
        <taxon>Spirochaetia</taxon>
        <taxon>Spirochaetales</taxon>
        <taxon>Spirochaetaceae</taxon>
        <taxon>Spirochaeta</taxon>
    </lineage>
</organism>
<dbReference type="STRING" id="889378.Spiaf_2632"/>
<dbReference type="InterPro" id="IPR000594">
    <property type="entry name" value="ThiF_NAD_FAD-bd"/>
</dbReference>
<dbReference type="GO" id="GO:0008641">
    <property type="term" value="F:ubiquitin-like modifier activating enzyme activity"/>
    <property type="evidence" value="ECO:0007669"/>
    <property type="project" value="InterPro"/>
</dbReference>
<dbReference type="HOGENOM" id="CLU_013325_4_0_12"/>
<proteinExistence type="predicted"/>
<evidence type="ECO:0000313" key="2">
    <source>
        <dbReference type="EMBL" id="AFG38658.1"/>
    </source>
</evidence>
<dbReference type="AlphaFoldDB" id="H9UMB5"/>
<dbReference type="EMBL" id="CP003282">
    <property type="protein sequence ID" value="AFG38658.1"/>
    <property type="molecule type" value="Genomic_DNA"/>
</dbReference>
<dbReference type="SUPFAM" id="SSF69572">
    <property type="entry name" value="Activating enzymes of the ubiquitin-like proteins"/>
    <property type="match status" value="1"/>
</dbReference>
<accession>H9UMB5</accession>
<dbReference type="GO" id="GO:0061503">
    <property type="term" value="F:tRNA threonylcarbamoyladenosine dehydratase"/>
    <property type="evidence" value="ECO:0007669"/>
    <property type="project" value="TreeGrafter"/>
</dbReference>
<dbReference type="Pfam" id="PF00899">
    <property type="entry name" value="ThiF"/>
    <property type="match status" value="1"/>
</dbReference>
<evidence type="ECO:0000259" key="1">
    <source>
        <dbReference type="Pfam" id="PF00899"/>
    </source>
</evidence>
<sequence length="248" mass="27184">MERFVRTQALLGAENWQRLQECRITIIGMGAVGSYATEALCRSGVGSLRLVDFDTVSISNINRQLYALSSTLNRPKVEVAAERVQDINPDCRVEALQSFVHTDTLDAVLDSRPDLVIDAIDSVTPKVALLRGVWERQIPLLSSMGAALRTDPTRISLGDIMDTSGCPLARAVRTRLRRQGIGRGITCVYSTEPVSFHYGSAGRDGTQRTINRGLERNVLGSLPTLTGIFGLMLANQAIKLLTSYHLQD</sequence>
<dbReference type="RefSeq" id="WP_014456640.1">
    <property type="nucleotide sequence ID" value="NC_017098.1"/>
</dbReference>
<dbReference type="PATRIC" id="fig|889378.3.peg.2605"/>
<name>H9UMB5_SPIAZ</name>
<keyword evidence="3" id="KW-1185">Reference proteome</keyword>
<gene>
    <name evidence="2" type="ordered locus">Spiaf_2632</name>
</gene>
<dbReference type="InterPro" id="IPR035985">
    <property type="entry name" value="Ubiquitin-activating_enz"/>
</dbReference>
<dbReference type="Gene3D" id="3.40.50.720">
    <property type="entry name" value="NAD(P)-binding Rossmann-like Domain"/>
    <property type="match status" value="1"/>
</dbReference>
<dbReference type="PANTHER" id="PTHR43267">
    <property type="entry name" value="TRNA THREONYLCARBAMOYLADENOSINE DEHYDRATASE"/>
    <property type="match status" value="1"/>
</dbReference>
<protein>
    <submittedName>
        <fullName evidence="2">Dinucleotide-utilizing enzyme possibly involved in molybdopterin or thiamin biosynthesis</fullName>
    </submittedName>
</protein>